<evidence type="ECO:0000313" key="2">
    <source>
        <dbReference type="Proteomes" id="UP000641646"/>
    </source>
</evidence>
<protein>
    <submittedName>
        <fullName evidence="1">Uncharacterized protein</fullName>
    </submittedName>
</protein>
<name>A0A926VIZ9_9CYAN</name>
<organism evidence="1 2">
    <name type="scientific">Aerosakkonema funiforme FACHB-1375</name>
    <dbReference type="NCBI Taxonomy" id="2949571"/>
    <lineage>
        <taxon>Bacteria</taxon>
        <taxon>Bacillati</taxon>
        <taxon>Cyanobacteriota</taxon>
        <taxon>Cyanophyceae</taxon>
        <taxon>Oscillatoriophycideae</taxon>
        <taxon>Aerosakkonematales</taxon>
        <taxon>Aerosakkonemataceae</taxon>
        <taxon>Aerosakkonema</taxon>
    </lineage>
</organism>
<gene>
    <name evidence="1" type="ORF">H6G03_23785</name>
</gene>
<evidence type="ECO:0000313" key="1">
    <source>
        <dbReference type="EMBL" id="MBD2184053.1"/>
    </source>
</evidence>
<proteinExistence type="predicted"/>
<dbReference type="EMBL" id="JACJPW010000071">
    <property type="protein sequence ID" value="MBD2184053.1"/>
    <property type="molecule type" value="Genomic_DNA"/>
</dbReference>
<comment type="caution">
    <text evidence="1">The sequence shown here is derived from an EMBL/GenBank/DDBJ whole genome shotgun (WGS) entry which is preliminary data.</text>
</comment>
<reference evidence="1" key="2">
    <citation type="submission" date="2020-08" db="EMBL/GenBank/DDBJ databases">
        <authorList>
            <person name="Chen M."/>
            <person name="Teng W."/>
            <person name="Zhao L."/>
            <person name="Hu C."/>
            <person name="Zhou Y."/>
            <person name="Han B."/>
            <person name="Song L."/>
            <person name="Shu W."/>
        </authorList>
    </citation>
    <scope>NUCLEOTIDE SEQUENCE</scope>
    <source>
        <strain evidence="1">FACHB-1375</strain>
    </source>
</reference>
<reference evidence="1" key="1">
    <citation type="journal article" date="2015" name="ISME J.">
        <title>Draft Genome Sequence of Streptomyces incarnatus NRRL8089, which Produces the Nucleoside Antibiotic Sinefungin.</title>
        <authorList>
            <person name="Oshima K."/>
            <person name="Hattori M."/>
            <person name="Shimizu H."/>
            <person name="Fukuda K."/>
            <person name="Nemoto M."/>
            <person name="Inagaki K."/>
            <person name="Tamura T."/>
        </authorList>
    </citation>
    <scope>NUCLEOTIDE SEQUENCE</scope>
    <source>
        <strain evidence="1">FACHB-1375</strain>
    </source>
</reference>
<keyword evidence="2" id="KW-1185">Reference proteome</keyword>
<dbReference type="AlphaFoldDB" id="A0A926VIZ9"/>
<dbReference type="Proteomes" id="UP000641646">
    <property type="component" value="Unassembled WGS sequence"/>
</dbReference>
<sequence length="475" mass="53542">MLGLLSQPLKVLAVEDPSTVFPPSEQPDFWPPAQELVQQQIYLISRIERALLSPDPDRVKAVRGQLFLHTSSVDRLLKSYYPFPNVLCAPTATENFEDLPAVGSLSAEQVRVYCLLYSSTQKLDSLRPLLDRRVTGLDRRSETVETSPIAQEEADPILGVGRVPKQAIANYEAPIPPAIVPPLQATAPLLAAKTFLDQARKTFPRGTPFTVTDEVSSINGDNPYGLFRAELEPYAQFLGLPNTGITRILKAEFYNQDSNNLRNRLLPTNAESFPFTNLLKLEIENSEQTRINDNPPFVPQLEIQIADDNFQIFPQEINYGFLVDIGDIPLENIDSGLSAVATNTRQFFLNYRPPNKLASLQVDRRRFITGKEQNFGLSEPIFAQAPAVLNHTYLVRTVQFQLPEVLLSGDPITNRQRRILDSLLETPSADLLIAFRPVYRRSDGSYTVLWRVVKQFPNPQIVDLEKYLNLERSIQ</sequence>
<accession>A0A926VIZ9</accession>